<dbReference type="Pfam" id="PF07388">
    <property type="entry name" value="A-2_8-polyST"/>
    <property type="match status" value="1"/>
</dbReference>
<sequence>MTRTHLFEVSTLYGLATLNAALRAGLFPDAGAKVLVCSNNAGVPEAVADLAESPAFERLAAPFDRVVNYNAAIEPLHPSAWTPFEAEMPLWERYFRLVWELGDEPVHLVVESIQVSPAQALAWCFPQASIDVYADGLMSYGPTRNKILSEVGSRIERLIHLDLVPGLVPLLLEEFGVRREIIPTDVFTGVLGELAEGAPLPETGERFALLLGQYLSPLGLISVAEEETLHVEMLEAAASRGFRTVVFKPHPTAPSELAGPLLARAVELGVQVEVSTEPVLAETLFDRCPIGLVVGCFSTALMTAQSCYDLDVVRVGTESLLKKLKPYPNSNRIPLVIIDSVVAAPEAPARLTVAELSRLVEAVGFVMQPEVLSHRRGAAADWLWEHGEHEARFFPEVRLGELDLPGGKRTLKTRVAPTLRRVARSAYALERRLEERVMGPIRGVPGGG</sequence>
<organism evidence="1 2">
    <name type="scientific">Ammonicoccus fulvus</name>
    <dbReference type="NCBI Taxonomy" id="3138240"/>
    <lineage>
        <taxon>Bacteria</taxon>
        <taxon>Bacillati</taxon>
        <taxon>Actinomycetota</taxon>
        <taxon>Actinomycetes</taxon>
        <taxon>Propionibacteriales</taxon>
        <taxon>Propionibacteriaceae</taxon>
        <taxon>Ammonicoccus</taxon>
    </lineage>
</organism>
<keyword evidence="2" id="KW-1185">Reference proteome</keyword>
<dbReference type="RefSeq" id="WP_425308882.1">
    <property type="nucleotide sequence ID" value="NZ_CP154795.1"/>
</dbReference>
<dbReference type="EMBL" id="CP154795">
    <property type="protein sequence ID" value="XAN07424.1"/>
    <property type="molecule type" value="Genomic_DNA"/>
</dbReference>
<accession>A0ABZ3FN00</accession>
<protein>
    <submittedName>
        <fullName evidence="1">Polysialyltransferase family glycosyltransferase</fullName>
    </submittedName>
</protein>
<reference evidence="1 2" key="1">
    <citation type="submission" date="2024-04" db="EMBL/GenBank/DDBJ databases">
        <title>Isolation of an actinomycete strain from pig manure.</title>
        <authorList>
            <person name="Gong T."/>
            <person name="Yu Z."/>
            <person name="An M."/>
            <person name="Wei C."/>
            <person name="Yang W."/>
            <person name="Liu L."/>
        </authorList>
    </citation>
    <scope>NUCLEOTIDE SEQUENCE [LARGE SCALE GENOMIC DNA]</scope>
    <source>
        <strain evidence="1 2">ZF39</strain>
    </source>
</reference>
<gene>
    <name evidence="1" type="ORF">AADG42_09010</name>
</gene>
<evidence type="ECO:0000313" key="1">
    <source>
        <dbReference type="EMBL" id="XAN07424.1"/>
    </source>
</evidence>
<name>A0ABZ3FN00_9ACTN</name>
<proteinExistence type="predicted"/>
<dbReference type="Proteomes" id="UP001442841">
    <property type="component" value="Chromosome"/>
</dbReference>
<evidence type="ECO:0000313" key="2">
    <source>
        <dbReference type="Proteomes" id="UP001442841"/>
    </source>
</evidence>
<dbReference type="InterPro" id="IPR010866">
    <property type="entry name" value="A-2_8-polyST"/>
</dbReference>